<dbReference type="Pfam" id="PF00151">
    <property type="entry name" value="Lipase"/>
    <property type="match status" value="1"/>
</dbReference>
<dbReference type="GO" id="GO:0016042">
    <property type="term" value="P:lipid catabolic process"/>
    <property type="evidence" value="ECO:0007669"/>
    <property type="project" value="TreeGrafter"/>
</dbReference>
<feature type="chain" id="PRO_5041908783" description="Lipase domain-containing protein" evidence="5">
    <location>
        <begin position="23"/>
        <end position="282"/>
    </location>
</feature>
<gene>
    <name evidence="7" type="ORF">RRG08_006023</name>
</gene>
<dbReference type="CDD" id="cd00707">
    <property type="entry name" value="Pancreat_lipase_like"/>
    <property type="match status" value="1"/>
</dbReference>
<evidence type="ECO:0000256" key="3">
    <source>
        <dbReference type="ARBA" id="ARBA00022525"/>
    </source>
</evidence>
<accession>A0AAE1DMB4</accession>
<evidence type="ECO:0000313" key="8">
    <source>
        <dbReference type="Proteomes" id="UP001283361"/>
    </source>
</evidence>
<evidence type="ECO:0000256" key="4">
    <source>
        <dbReference type="RuleBase" id="RU004262"/>
    </source>
</evidence>
<sequence length="282" mass="30940">MLQFLLFSLAAALLYHSAPVSALSICYGNLGCFTDDPPYTNTLGVLPGSPAEVGTRFFLYTRASPYPEQLDYNFPANVNRSSFDPELPTKVIIHGYQNNLQTVWLSRMKDAFLATDEYNVILVGWGPGATTIVYPQSVSNTRIVARQLARLLLVLWQTKGLDLNSVHLIGFSLGAHLAGYVSRELGYKVGRITGLDPAGPLFQSFGEPIYLDRNDAIFVDIIHSNGLPGGAGTFISHGHVDFFSNGGAHQPGCEAREDLINTERVKRPCSQNKVEFCVPLFL</sequence>
<evidence type="ECO:0000313" key="7">
    <source>
        <dbReference type="EMBL" id="KAK3775712.1"/>
    </source>
</evidence>
<dbReference type="InterPro" id="IPR033906">
    <property type="entry name" value="Lipase_N"/>
</dbReference>
<dbReference type="InterPro" id="IPR029058">
    <property type="entry name" value="AB_hydrolase_fold"/>
</dbReference>
<dbReference type="InterPro" id="IPR013818">
    <property type="entry name" value="Lipase"/>
</dbReference>
<keyword evidence="8" id="KW-1185">Reference proteome</keyword>
<comment type="subcellular location">
    <subcellularLocation>
        <location evidence="1">Secreted</location>
    </subcellularLocation>
</comment>
<keyword evidence="5" id="KW-0732">Signal</keyword>
<evidence type="ECO:0000256" key="5">
    <source>
        <dbReference type="SAM" id="SignalP"/>
    </source>
</evidence>
<comment type="similarity">
    <text evidence="2 4">Belongs to the AB hydrolase superfamily. Lipase family.</text>
</comment>
<organism evidence="7 8">
    <name type="scientific">Elysia crispata</name>
    <name type="common">lettuce slug</name>
    <dbReference type="NCBI Taxonomy" id="231223"/>
    <lineage>
        <taxon>Eukaryota</taxon>
        <taxon>Metazoa</taxon>
        <taxon>Spiralia</taxon>
        <taxon>Lophotrochozoa</taxon>
        <taxon>Mollusca</taxon>
        <taxon>Gastropoda</taxon>
        <taxon>Heterobranchia</taxon>
        <taxon>Euthyneura</taxon>
        <taxon>Panpulmonata</taxon>
        <taxon>Sacoglossa</taxon>
        <taxon>Placobranchoidea</taxon>
        <taxon>Plakobranchidae</taxon>
        <taxon>Elysia</taxon>
    </lineage>
</organism>
<name>A0AAE1DMB4_9GAST</name>
<dbReference type="PANTHER" id="PTHR11610:SF178">
    <property type="entry name" value="LIPASE MEMBER H-A-LIKE PROTEIN"/>
    <property type="match status" value="1"/>
</dbReference>
<evidence type="ECO:0000259" key="6">
    <source>
        <dbReference type="Pfam" id="PF00151"/>
    </source>
</evidence>
<comment type="caution">
    <text evidence="7">The sequence shown here is derived from an EMBL/GenBank/DDBJ whole genome shotgun (WGS) entry which is preliminary data.</text>
</comment>
<dbReference type="Gene3D" id="3.40.50.1820">
    <property type="entry name" value="alpha/beta hydrolase"/>
    <property type="match status" value="1"/>
</dbReference>
<proteinExistence type="inferred from homology"/>
<dbReference type="PANTHER" id="PTHR11610">
    <property type="entry name" value="LIPASE"/>
    <property type="match status" value="1"/>
</dbReference>
<keyword evidence="3" id="KW-0964">Secreted</keyword>
<dbReference type="Proteomes" id="UP001283361">
    <property type="component" value="Unassembled WGS sequence"/>
</dbReference>
<dbReference type="InterPro" id="IPR000734">
    <property type="entry name" value="TAG_lipase"/>
</dbReference>
<feature type="domain" description="Lipase" evidence="6">
    <location>
        <begin position="24"/>
        <end position="257"/>
    </location>
</feature>
<dbReference type="GO" id="GO:0005615">
    <property type="term" value="C:extracellular space"/>
    <property type="evidence" value="ECO:0007669"/>
    <property type="project" value="TreeGrafter"/>
</dbReference>
<reference evidence="7" key="1">
    <citation type="journal article" date="2023" name="G3 (Bethesda)">
        <title>A reference genome for the long-term kleptoplast-retaining sea slug Elysia crispata morphotype clarki.</title>
        <authorList>
            <person name="Eastman K.E."/>
            <person name="Pendleton A.L."/>
            <person name="Shaikh M.A."/>
            <person name="Suttiyut T."/>
            <person name="Ogas R."/>
            <person name="Tomko P."/>
            <person name="Gavelis G."/>
            <person name="Widhalm J.R."/>
            <person name="Wisecaver J.H."/>
        </authorList>
    </citation>
    <scope>NUCLEOTIDE SEQUENCE</scope>
    <source>
        <strain evidence="7">ECLA1</strain>
    </source>
</reference>
<protein>
    <recommendedName>
        <fullName evidence="6">Lipase domain-containing protein</fullName>
    </recommendedName>
</protein>
<dbReference type="GO" id="GO:0016298">
    <property type="term" value="F:lipase activity"/>
    <property type="evidence" value="ECO:0007669"/>
    <property type="project" value="InterPro"/>
</dbReference>
<evidence type="ECO:0000256" key="1">
    <source>
        <dbReference type="ARBA" id="ARBA00004613"/>
    </source>
</evidence>
<feature type="signal peptide" evidence="5">
    <location>
        <begin position="1"/>
        <end position="22"/>
    </location>
</feature>
<dbReference type="PRINTS" id="PR00821">
    <property type="entry name" value="TAGLIPASE"/>
</dbReference>
<dbReference type="EMBL" id="JAWDGP010003285">
    <property type="protein sequence ID" value="KAK3775712.1"/>
    <property type="molecule type" value="Genomic_DNA"/>
</dbReference>
<evidence type="ECO:0000256" key="2">
    <source>
        <dbReference type="ARBA" id="ARBA00010701"/>
    </source>
</evidence>
<dbReference type="SUPFAM" id="SSF53474">
    <property type="entry name" value="alpha/beta-Hydrolases"/>
    <property type="match status" value="1"/>
</dbReference>
<dbReference type="AlphaFoldDB" id="A0AAE1DMB4"/>